<dbReference type="GO" id="GO:0019878">
    <property type="term" value="P:lysine biosynthetic process via aminoadipic acid"/>
    <property type="evidence" value="ECO:0007669"/>
    <property type="project" value="TreeGrafter"/>
</dbReference>
<evidence type="ECO:0000313" key="5">
    <source>
        <dbReference type="EMBL" id="EIL91352.1"/>
    </source>
</evidence>
<dbReference type="InterPro" id="IPR008278">
    <property type="entry name" value="4-PPantetheinyl_Trfase_dom"/>
</dbReference>
<dbReference type="GO" id="GO:0005829">
    <property type="term" value="C:cytosol"/>
    <property type="evidence" value="ECO:0007669"/>
    <property type="project" value="TreeGrafter"/>
</dbReference>
<feature type="domain" description="4'-phosphopantetheinyl transferase" evidence="3">
    <location>
        <begin position="146"/>
        <end position="207"/>
    </location>
</feature>
<evidence type="ECO:0000256" key="1">
    <source>
        <dbReference type="ARBA" id="ARBA00010990"/>
    </source>
</evidence>
<keyword evidence="6" id="KW-1185">Reference proteome</keyword>
<evidence type="ECO:0000256" key="2">
    <source>
        <dbReference type="ARBA" id="ARBA00022679"/>
    </source>
</evidence>
<protein>
    <submittedName>
        <fullName evidence="5">4'-phosphopantetheinyl transferase family protein</fullName>
    </submittedName>
</protein>
<dbReference type="Pfam" id="PF01648">
    <property type="entry name" value="ACPS"/>
    <property type="match status" value="1"/>
</dbReference>
<reference evidence="5 6" key="1">
    <citation type="journal article" date="2012" name="J. Bacteriol.">
        <title>Genome sequences for six rhodanobacter strains, isolated from soils and the terrestrial subsurface, with variable denitrification capabilities.</title>
        <authorList>
            <person name="Kostka J.E."/>
            <person name="Green S.J."/>
            <person name="Rishishwar L."/>
            <person name="Prakash O."/>
            <person name="Katz L.S."/>
            <person name="Marino-Ramirez L."/>
            <person name="Jordan I.K."/>
            <person name="Munk C."/>
            <person name="Ivanova N."/>
            <person name="Mikhailova N."/>
            <person name="Watson D.B."/>
            <person name="Brown S.D."/>
            <person name="Palumbo A.V."/>
            <person name="Brooks S.C."/>
        </authorList>
    </citation>
    <scope>NUCLEOTIDE SEQUENCE [LARGE SCALE GENOMIC DNA]</scope>
    <source>
        <strain evidence="6">Jip2T</strain>
    </source>
</reference>
<dbReference type="PANTHER" id="PTHR12215">
    <property type="entry name" value="PHOSPHOPANTETHEINE TRANSFERASE"/>
    <property type="match status" value="1"/>
</dbReference>
<name>I4VVW1_9GAMM</name>
<proteinExistence type="inferred from homology"/>
<dbReference type="GO" id="GO:0000287">
    <property type="term" value="F:magnesium ion binding"/>
    <property type="evidence" value="ECO:0007669"/>
    <property type="project" value="InterPro"/>
</dbReference>
<gene>
    <name evidence="5" type="ORF">UU9_04287</name>
</gene>
<dbReference type="PANTHER" id="PTHR12215:SF10">
    <property type="entry name" value="L-AMINOADIPATE-SEMIALDEHYDE DEHYDROGENASE-PHOSPHOPANTETHEINYL TRANSFERASE"/>
    <property type="match status" value="1"/>
</dbReference>
<dbReference type="AlphaFoldDB" id="I4VVW1"/>
<dbReference type="Gene3D" id="3.90.470.20">
    <property type="entry name" value="4'-phosphopantetheinyl transferase domain"/>
    <property type="match status" value="1"/>
</dbReference>
<feature type="domain" description="4'-phosphopantetheinyl transferase N-terminal" evidence="4">
    <location>
        <begin position="58"/>
        <end position="139"/>
    </location>
</feature>
<dbReference type="InterPro" id="IPR055066">
    <property type="entry name" value="AASDHPPT_N"/>
</dbReference>
<evidence type="ECO:0000259" key="3">
    <source>
        <dbReference type="Pfam" id="PF01648"/>
    </source>
</evidence>
<dbReference type="InterPro" id="IPR037143">
    <property type="entry name" value="4-PPantetheinyl_Trfase_dom_sf"/>
</dbReference>
<dbReference type="Proteomes" id="UP000004210">
    <property type="component" value="Unassembled WGS sequence"/>
</dbReference>
<evidence type="ECO:0000259" key="4">
    <source>
        <dbReference type="Pfam" id="PF22624"/>
    </source>
</evidence>
<sequence>MSRPESAGEAAVTVSAADRVCEAFPRLAAHAFLRAGFSPPTADDVAVLVFDTAAWLDQVVAAEHLLDSGECQRAARFRFAHDRVAYVLAHAMWRSVLGWCLGCEAAAVRITSTSTGQPQLPGTPWATSLSHSGSWVAVAVGCTAVVGVDIERSPPLRALNDLVSTVCTPREAIDMRALPAAAREHAMLRLWTRKEALLKAFGTGLSGPPPATFEALPGACVAPPPELACPPCSVHELPLPTAVVGALAVPVGSGKRYLHILDRPMAGDGSAGE</sequence>
<dbReference type="eggNOG" id="COG2091">
    <property type="taxonomic scope" value="Bacteria"/>
</dbReference>
<evidence type="ECO:0000313" key="6">
    <source>
        <dbReference type="Proteomes" id="UP000004210"/>
    </source>
</evidence>
<dbReference type="EMBL" id="AJXU01000021">
    <property type="protein sequence ID" value="EIL91352.1"/>
    <property type="molecule type" value="Genomic_DNA"/>
</dbReference>
<comment type="similarity">
    <text evidence="1">Belongs to the P-Pant transferase superfamily. Gsp/Sfp/HetI/AcpT family.</text>
</comment>
<keyword evidence="2 5" id="KW-0808">Transferase</keyword>
<organism evidence="5 6">
    <name type="scientific">Rhodanobacter fulvus Jip2</name>
    <dbReference type="NCBI Taxonomy" id="1163408"/>
    <lineage>
        <taxon>Bacteria</taxon>
        <taxon>Pseudomonadati</taxon>
        <taxon>Pseudomonadota</taxon>
        <taxon>Gammaproteobacteria</taxon>
        <taxon>Lysobacterales</taxon>
        <taxon>Rhodanobacteraceae</taxon>
        <taxon>Rhodanobacter</taxon>
    </lineage>
</organism>
<dbReference type="InterPro" id="IPR050559">
    <property type="entry name" value="P-Pant_transferase_sf"/>
</dbReference>
<dbReference type="Pfam" id="PF22624">
    <property type="entry name" value="AASDHPPT_N"/>
    <property type="match status" value="1"/>
</dbReference>
<comment type="caution">
    <text evidence="5">The sequence shown here is derived from an EMBL/GenBank/DDBJ whole genome shotgun (WGS) entry which is preliminary data.</text>
</comment>
<dbReference type="STRING" id="1163408.UU9_04287"/>
<accession>I4VVW1</accession>
<dbReference type="SUPFAM" id="SSF56214">
    <property type="entry name" value="4'-phosphopantetheinyl transferase"/>
    <property type="match status" value="2"/>
</dbReference>
<dbReference type="GO" id="GO:0008897">
    <property type="term" value="F:holo-[acyl-carrier-protein] synthase activity"/>
    <property type="evidence" value="ECO:0007669"/>
    <property type="project" value="InterPro"/>
</dbReference>